<evidence type="ECO:0000313" key="2">
    <source>
        <dbReference type="EMBL" id="GMI07224.1"/>
    </source>
</evidence>
<organism evidence="2 3">
    <name type="scientific">Triparma retinervis</name>
    <dbReference type="NCBI Taxonomy" id="2557542"/>
    <lineage>
        <taxon>Eukaryota</taxon>
        <taxon>Sar</taxon>
        <taxon>Stramenopiles</taxon>
        <taxon>Ochrophyta</taxon>
        <taxon>Bolidophyceae</taxon>
        <taxon>Parmales</taxon>
        <taxon>Triparmaceae</taxon>
        <taxon>Triparma</taxon>
    </lineage>
</organism>
<evidence type="ECO:0000256" key="1">
    <source>
        <dbReference type="SAM" id="MobiDB-lite"/>
    </source>
</evidence>
<accession>A0A9W7F8I1</accession>
<evidence type="ECO:0000313" key="3">
    <source>
        <dbReference type="Proteomes" id="UP001165082"/>
    </source>
</evidence>
<name>A0A9W7F8I1_9STRA</name>
<comment type="caution">
    <text evidence="2">The sequence shown here is derived from an EMBL/GenBank/DDBJ whole genome shotgun (WGS) entry which is preliminary data.</text>
</comment>
<dbReference type="AlphaFoldDB" id="A0A9W7F8I1"/>
<dbReference type="Proteomes" id="UP001165082">
    <property type="component" value="Unassembled WGS sequence"/>
</dbReference>
<reference evidence="2" key="1">
    <citation type="submission" date="2022-07" db="EMBL/GenBank/DDBJ databases">
        <title>Genome analysis of Parmales, a sister group of diatoms, reveals the evolutionary specialization of diatoms from phago-mixotrophs to photoautotrophs.</title>
        <authorList>
            <person name="Ban H."/>
            <person name="Sato S."/>
            <person name="Yoshikawa S."/>
            <person name="Kazumasa Y."/>
            <person name="Nakamura Y."/>
            <person name="Ichinomiya M."/>
            <person name="Saitoh K."/>
            <person name="Sato N."/>
            <person name="Blanc-Mathieu R."/>
            <person name="Endo H."/>
            <person name="Kuwata A."/>
            <person name="Ogata H."/>
        </authorList>
    </citation>
    <scope>NUCLEOTIDE SEQUENCE</scope>
</reference>
<keyword evidence="3" id="KW-1185">Reference proteome</keyword>
<dbReference type="EMBL" id="BRXZ01000196">
    <property type="protein sequence ID" value="GMI07224.1"/>
    <property type="molecule type" value="Genomic_DNA"/>
</dbReference>
<dbReference type="OrthoDB" id="40021at2759"/>
<proteinExistence type="predicted"/>
<feature type="non-terminal residue" evidence="2">
    <location>
        <position position="102"/>
    </location>
</feature>
<sequence length="102" mass="11007">MTDAKAIPELPSWQSETESGKGDERTGLEVVGVEFPLLAILLPKFDQVISEKYAGVSNVIVKKVVVLVTGVGTPRNWTHSVSGNSTMAAGKLMSMFVEENKE</sequence>
<gene>
    <name evidence="2" type="ORF">TrRE_jg8013</name>
</gene>
<feature type="region of interest" description="Disordered" evidence="1">
    <location>
        <begin position="1"/>
        <end position="25"/>
    </location>
</feature>
<protein>
    <submittedName>
        <fullName evidence="2">Uncharacterized protein</fullName>
    </submittedName>
</protein>